<feature type="transmembrane region" description="Helical" evidence="1">
    <location>
        <begin position="64"/>
        <end position="81"/>
    </location>
</feature>
<dbReference type="EMBL" id="FN554973">
    <property type="protein sequence ID" value="CBH15775.1"/>
    <property type="molecule type" value="Genomic_DNA"/>
</dbReference>
<proteinExistence type="predicted"/>
<name>D0A3D1_TRYB9</name>
<evidence type="ECO:0000313" key="3">
    <source>
        <dbReference type="Proteomes" id="UP000002316"/>
    </source>
</evidence>
<gene>
    <name evidence="2" type="ORF">TbgDal_X8650</name>
</gene>
<dbReference type="AlphaFoldDB" id="D0A3D1"/>
<keyword evidence="1" id="KW-1133">Transmembrane helix</keyword>
<evidence type="ECO:0000313" key="2">
    <source>
        <dbReference type="EMBL" id="CBH15775.1"/>
    </source>
</evidence>
<accession>D0A3D1</accession>
<dbReference type="GeneID" id="23865983"/>
<organism evidence="2 3">
    <name type="scientific">Trypanosoma brucei gambiense (strain MHOM/CI/86/DAL972)</name>
    <dbReference type="NCBI Taxonomy" id="679716"/>
    <lineage>
        <taxon>Eukaryota</taxon>
        <taxon>Discoba</taxon>
        <taxon>Euglenozoa</taxon>
        <taxon>Kinetoplastea</taxon>
        <taxon>Metakinetoplastina</taxon>
        <taxon>Trypanosomatida</taxon>
        <taxon>Trypanosomatidae</taxon>
        <taxon>Trypanosoma</taxon>
    </lineage>
</organism>
<evidence type="ECO:0000256" key="1">
    <source>
        <dbReference type="SAM" id="Phobius"/>
    </source>
</evidence>
<protein>
    <submittedName>
        <fullName evidence="2">Uncharacterized protein</fullName>
    </submittedName>
</protein>
<keyword evidence="1" id="KW-0812">Transmembrane</keyword>
<dbReference type="RefSeq" id="XP_011778039.1">
    <property type="nucleotide sequence ID" value="XM_011779737.1"/>
</dbReference>
<feature type="transmembrane region" description="Helical" evidence="1">
    <location>
        <begin position="6"/>
        <end position="26"/>
    </location>
</feature>
<dbReference type="KEGG" id="tbg:TbgDal_X8650"/>
<reference evidence="3" key="1">
    <citation type="journal article" date="2010" name="PLoS Negl. Trop. Dis.">
        <title>The genome sequence of Trypanosoma brucei gambiense, causative agent of chronic human african trypanosomiasis.</title>
        <authorList>
            <person name="Jackson A.P."/>
            <person name="Sanders M."/>
            <person name="Berry A."/>
            <person name="McQuillan J."/>
            <person name="Aslett M.A."/>
            <person name="Quail M.A."/>
            <person name="Chukualim B."/>
            <person name="Capewell P."/>
            <person name="MacLeod A."/>
            <person name="Melville S.E."/>
            <person name="Gibson W."/>
            <person name="Barry J.D."/>
            <person name="Berriman M."/>
            <person name="Hertz-Fowler C."/>
        </authorList>
    </citation>
    <scope>NUCLEOTIDE SEQUENCE [LARGE SCALE GENOMIC DNA]</scope>
    <source>
        <strain evidence="3">MHOM/CI/86/DAL972</strain>
    </source>
</reference>
<keyword evidence="1" id="KW-0472">Membrane</keyword>
<sequence length="101" mass="11606">MRIRLYEVTVISYSFLFSLFLFLFLFNDSLMHTIKNTKRNKPKCACVCVCVCVWKKKTMFVQPFTLLLSLFSLSLSSFYYSQGTAFIVAPPQGKASPHNTT</sequence>
<dbReference type="Proteomes" id="UP000002316">
    <property type="component" value="Chromosome 10"/>
</dbReference>